<dbReference type="SUPFAM" id="SSF64484">
    <property type="entry name" value="beta and beta-prime subunits of DNA dependent RNA-polymerase"/>
    <property type="match status" value="1"/>
</dbReference>
<feature type="domain" description="RNA polymerase N-terminal" evidence="8">
    <location>
        <begin position="201"/>
        <end position="545"/>
    </location>
</feature>
<dbReference type="InterPro" id="IPR045867">
    <property type="entry name" value="DNA-dir_RpoC_beta_prime"/>
</dbReference>
<dbReference type="InterPro" id="IPR007080">
    <property type="entry name" value="RNA_pol_Rpb1_1"/>
</dbReference>
<dbReference type="Gene3D" id="6.20.50.80">
    <property type="match status" value="1"/>
</dbReference>
<dbReference type="InterPro" id="IPR038120">
    <property type="entry name" value="Rpb1_funnel_sf"/>
</dbReference>
<evidence type="ECO:0000256" key="5">
    <source>
        <dbReference type="ARBA" id="ARBA00022695"/>
    </source>
</evidence>
<dbReference type="InterPro" id="IPR007066">
    <property type="entry name" value="RNA_pol_Rpb1_3"/>
</dbReference>
<evidence type="ECO:0000313" key="9">
    <source>
        <dbReference type="EMBL" id="QHU34588.1"/>
    </source>
</evidence>
<dbReference type="Pfam" id="PF04997">
    <property type="entry name" value="RNA_pol_Rpb1_1"/>
    <property type="match status" value="1"/>
</dbReference>
<reference evidence="9" key="1">
    <citation type="journal article" date="2020" name="Nature">
        <title>Giant virus diversity and host interactions through global metagenomics.</title>
        <authorList>
            <person name="Schulz F."/>
            <person name="Roux S."/>
            <person name="Paez-Espino D."/>
            <person name="Jungbluth S."/>
            <person name="Walsh D.A."/>
            <person name="Denef V.J."/>
            <person name="McMahon K.D."/>
            <person name="Konstantinidis K.T."/>
            <person name="Eloe-Fadrosh E.A."/>
            <person name="Kyrpides N.C."/>
            <person name="Woyke T."/>
        </authorList>
    </citation>
    <scope>NUCLEOTIDE SEQUENCE</scope>
    <source>
        <strain evidence="9">GVMAG-S-1016713-169</strain>
    </source>
</reference>
<dbReference type="Pfam" id="PF00623">
    <property type="entry name" value="RNA_pol_Rpb1_2"/>
    <property type="match status" value="2"/>
</dbReference>
<evidence type="ECO:0000256" key="4">
    <source>
        <dbReference type="ARBA" id="ARBA00022679"/>
    </source>
</evidence>
<dbReference type="InterPro" id="IPR007083">
    <property type="entry name" value="RNA_pol_Rpb1_4"/>
</dbReference>
<dbReference type="GO" id="GO:0006351">
    <property type="term" value="P:DNA-templated transcription"/>
    <property type="evidence" value="ECO:0007669"/>
    <property type="project" value="InterPro"/>
</dbReference>
<protein>
    <recommendedName>
        <fullName evidence="2">DNA-directed RNA polymerase</fullName>
        <ecNumber evidence="2">2.7.7.6</ecNumber>
    </recommendedName>
</protein>
<dbReference type="GO" id="GO:0003677">
    <property type="term" value="F:DNA binding"/>
    <property type="evidence" value="ECO:0007669"/>
    <property type="project" value="InterPro"/>
</dbReference>
<dbReference type="AlphaFoldDB" id="A0A6C0LX42"/>
<evidence type="ECO:0000256" key="7">
    <source>
        <dbReference type="ARBA" id="ARBA00048552"/>
    </source>
</evidence>
<dbReference type="SMART" id="SM00663">
    <property type="entry name" value="RPOLA_N"/>
    <property type="match status" value="1"/>
</dbReference>
<dbReference type="Pfam" id="PF04983">
    <property type="entry name" value="RNA_pol_Rpb1_3"/>
    <property type="match status" value="1"/>
</dbReference>
<dbReference type="InterPro" id="IPR044893">
    <property type="entry name" value="RNA_pol_Rpb1_clamp_domain"/>
</dbReference>
<dbReference type="InterPro" id="IPR042102">
    <property type="entry name" value="RNA_pol_Rpb1_3_sf"/>
</dbReference>
<dbReference type="GO" id="GO:0000428">
    <property type="term" value="C:DNA-directed RNA polymerase complex"/>
    <property type="evidence" value="ECO:0007669"/>
    <property type="project" value="UniProtKB-KW"/>
</dbReference>
<comment type="catalytic activity">
    <reaction evidence="7">
        <text>RNA(n) + a ribonucleoside 5'-triphosphate = RNA(n+1) + diphosphate</text>
        <dbReference type="Rhea" id="RHEA:21248"/>
        <dbReference type="Rhea" id="RHEA-COMP:14527"/>
        <dbReference type="Rhea" id="RHEA-COMP:17342"/>
        <dbReference type="ChEBI" id="CHEBI:33019"/>
        <dbReference type="ChEBI" id="CHEBI:61557"/>
        <dbReference type="ChEBI" id="CHEBI:140395"/>
        <dbReference type="EC" id="2.7.7.6"/>
    </reaction>
</comment>
<dbReference type="Pfam" id="PF04998">
    <property type="entry name" value="RNA_pol_Rpb1_5"/>
    <property type="match status" value="1"/>
</dbReference>
<evidence type="ECO:0000256" key="1">
    <source>
        <dbReference type="ARBA" id="ARBA00006460"/>
    </source>
</evidence>
<organism evidence="9">
    <name type="scientific">viral metagenome</name>
    <dbReference type="NCBI Taxonomy" id="1070528"/>
    <lineage>
        <taxon>unclassified sequences</taxon>
        <taxon>metagenomes</taxon>
        <taxon>organismal metagenomes</taxon>
    </lineage>
</organism>
<dbReference type="EMBL" id="MN740574">
    <property type="protein sequence ID" value="QHU34588.1"/>
    <property type="molecule type" value="Genomic_DNA"/>
</dbReference>
<name>A0A6C0LX42_9ZZZZ</name>
<evidence type="ECO:0000256" key="2">
    <source>
        <dbReference type="ARBA" id="ARBA00012418"/>
    </source>
</evidence>
<dbReference type="PANTHER" id="PTHR19376">
    <property type="entry name" value="DNA-DIRECTED RNA POLYMERASE"/>
    <property type="match status" value="1"/>
</dbReference>
<dbReference type="FunFam" id="2.40.40.20:FF:000019">
    <property type="entry name" value="DNA-directed RNA polymerase II subunit RPB1"/>
    <property type="match status" value="1"/>
</dbReference>
<dbReference type="Pfam" id="PF05000">
    <property type="entry name" value="RNA_pol_Rpb1_4"/>
    <property type="match status" value="1"/>
</dbReference>
<sequence>MDYDTREITKITFGIYSAKEILGMAVCRIDNPKKVGPNTVYDDRMGTTDSTKICETCHENAHNCQGHFGYIELNEPVVHPLFYKRVIKFLNCFCLKCNRLLLLKDQIYLAGLNRYKGESRFKLIQERTKKVDSCCHPDCGAEHPSCKFSNSDSSIFKVYENKDKVKTSIVLKTEEILKIFDNILDEDVELIGFNPKLVHPRNFIITVLPVIPPCDRPYVKADGNMCDDDITNQYVEIIKANNHLAISDSSGKKEISENKKQKFLASLRFRIHTTFNNSQGKAKHTTNGRAIKGIKERLAGKDGQLRNNMMGKRCNQTGRTVIGPDATLKMGELAVPPGMAEILTVPVRVASFNMELLQKLVDSGDVNSLLKPDGQTRINLKRFRRGTRLLAGDIIYRGADIIDVKNGKELVLVGDQVKRNGEFLERLSPANRSYELKLGWIVERKLQNGDYVLLNRQPTLHKASMMAMKVVLRVGKTLRMNLAITKPFNADFDGDEMNIHVPQSIESQVELEMLSAAQWNLISPQSSKPNMAIVQDSLVGAYRMTQGVKKITKSQFFNIIDKIDMKDPILDRIQHMRRILKEKGKKVQCFTGKGLFSMFLPKDLIYENSNDGDPEEPIVKIYRGVLYEGTLNKAILGATHNSLIQILNKEYSPEIACHFIDCVQFVTNNWLMLEGFTVGLGDCLVTSKEKQQEIQDVIQKCYIEAEGIKKTTSHVNIREMRVNATLNKAKDVGLRIAKGSLTSKNNFLATVQSGSKGAVFNIAQITGLLGQQNLKGQRVPLFLSQGRRSLPHYPFGKLTPSMEYESRGFISSSFIHGLNPREFYFHAMSGREGISDTAMGTATSGYMQRRIVKLTEDLKIQYDKTVRDIPGNIYQMTYGYDGIDPSKTVKVKGRSEMCDVSRLIAKLNMKHEIK</sequence>
<dbReference type="Gene3D" id="4.10.860.120">
    <property type="entry name" value="RNA polymerase II, clamp domain"/>
    <property type="match status" value="1"/>
</dbReference>
<evidence type="ECO:0000256" key="3">
    <source>
        <dbReference type="ARBA" id="ARBA00022478"/>
    </source>
</evidence>
<dbReference type="Gene3D" id="1.10.274.100">
    <property type="entry name" value="RNA polymerase Rpb1, domain 3"/>
    <property type="match status" value="1"/>
</dbReference>
<dbReference type="EC" id="2.7.7.6" evidence="2"/>
<dbReference type="InterPro" id="IPR007081">
    <property type="entry name" value="RNA_pol_Rpb1_5"/>
</dbReference>
<evidence type="ECO:0000259" key="8">
    <source>
        <dbReference type="SMART" id="SM00663"/>
    </source>
</evidence>
<accession>A0A6C0LX42</accession>
<comment type="similarity">
    <text evidence="1">Belongs to the RNA polymerase beta' chain family.</text>
</comment>
<dbReference type="GO" id="GO:0003899">
    <property type="term" value="F:DNA-directed RNA polymerase activity"/>
    <property type="evidence" value="ECO:0007669"/>
    <property type="project" value="UniProtKB-EC"/>
</dbReference>
<dbReference type="Gene3D" id="6.10.250.2940">
    <property type="match status" value="1"/>
</dbReference>
<dbReference type="Gene3D" id="2.40.40.20">
    <property type="match status" value="1"/>
</dbReference>
<dbReference type="InterPro" id="IPR006592">
    <property type="entry name" value="RNA_pol_N"/>
</dbReference>
<keyword evidence="5" id="KW-0548">Nucleotidyltransferase</keyword>
<proteinExistence type="inferred from homology"/>
<dbReference type="Gene3D" id="1.10.132.30">
    <property type="match status" value="1"/>
</dbReference>
<dbReference type="PANTHER" id="PTHR19376:SF32">
    <property type="entry name" value="DNA-DIRECTED RNA POLYMERASE III SUBUNIT RPC1"/>
    <property type="match status" value="1"/>
</dbReference>
<keyword evidence="3" id="KW-0240">DNA-directed RNA polymerase</keyword>
<dbReference type="Gene3D" id="3.30.1490.180">
    <property type="entry name" value="RNA polymerase ii"/>
    <property type="match status" value="1"/>
</dbReference>
<keyword evidence="4" id="KW-0808">Transferase</keyword>
<dbReference type="InterPro" id="IPR000722">
    <property type="entry name" value="RNA_pol_asu"/>
</dbReference>
<keyword evidence="6" id="KW-0804">Transcription</keyword>
<evidence type="ECO:0000256" key="6">
    <source>
        <dbReference type="ARBA" id="ARBA00023163"/>
    </source>
</evidence>